<dbReference type="InterPro" id="IPR015855">
    <property type="entry name" value="ABC_transpr_MalK-like"/>
</dbReference>
<dbReference type="InterPro" id="IPR017871">
    <property type="entry name" value="ABC_transporter-like_CS"/>
</dbReference>
<dbReference type="Pfam" id="PF17912">
    <property type="entry name" value="OB_MalK"/>
    <property type="match status" value="1"/>
</dbReference>
<dbReference type="PANTHER" id="PTHR43875:SF1">
    <property type="entry name" value="OSMOPROTECTIVE COMPOUNDS UPTAKE ATP-BINDING PROTEIN GGTA"/>
    <property type="match status" value="1"/>
</dbReference>
<dbReference type="InterPro" id="IPR003439">
    <property type="entry name" value="ABC_transporter-like_ATP-bd"/>
</dbReference>
<protein>
    <submittedName>
        <fullName evidence="5">ATP-binding cassette domain-containing protein</fullName>
    </submittedName>
</protein>
<dbReference type="PANTHER" id="PTHR43875">
    <property type="entry name" value="MALTODEXTRIN IMPORT ATP-BINDING PROTEIN MSMX"/>
    <property type="match status" value="1"/>
</dbReference>
<accession>A0A9D1VU86</accession>
<keyword evidence="3 5" id="KW-0067">ATP-binding</keyword>
<sequence length="434" mass="47974">MARLSLKGLGKVYPSGVAAVTDLSLNIRDGEFVVLVGPSGCGKSTVLRMIAGLEEITAGELYIDGKKVNDVETKDRDVAMLSQGYTLSPHLTVYDNMAFGLKLRKVSKQDIDSRVREAAAVLGLTDCLMRKPKTLSAGQRQRVALGRALVREPKVFLLDEPLSNLDGRLRAQMRTEIAKLHARLGTTFLYVTNDQVEAMTMGSRVVVMREGFMQQADTPQNLYDYPINKFVAGLIGSPQMNFFDARLVRIRDRVCVAFAGKRIALPRSVEMRIRNAEAYVDTDKPLILGIRPEDIHDEENFLAASPDTVIEALVEVVEKLGSDTHLCCRLDAGKEEGIRSSDMVVRVDPRSNIARGDVAELAVDARHIHLFDAETELSLLSHDEDYEAVPENEQEASFVPLTLQEMRAKLGKVSPAREGLFRRARPARPDGGEA</sequence>
<dbReference type="Pfam" id="PF00005">
    <property type="entry name" value="ABC_tran"/>
    <property type="match status" value="1"/>
</dbReference>
<evidence type="ECO:0000256" key="1">
    <source>
        <dbReference type="ARBA" id="ARBA00022448"/>
    </source>
</evidence>
<reference evidence="5" key="2">
    <citation type="submission" date="2021-04" db="EMBL/GenBank/DDBJ databases">
        <authorList>
            <person name="Gilroy R."/>
        </authorList>
    </citation>
    <scope>NUCLEOTIDE SEQUENCE</scope>
    <source>
        <strain evidence="5">26628</strain>
    </source>
</reference>
<evidence type="ECO:0000313" key="5">
    <source>
        <dbReference type="EMBL" id="HIX46695.1"/>
    </source>
</evidence>
<evidence type="ECO:0000313" key="6">
    <source>
        <dbReference type="Proteomes" id="UP000824249"/>
    </source>
</evidence>
<evidence type="ECO:0000256" key="3">
    <source>
        <dbReference type="ARBA" id="ARBA00022840"/>
    </source>
</evidence>
<dbReference type="InterPro" id="IPR027417">
    <property type="entry name" value="P-loop_NTPase"/>
</dbReference>
<dbReference type="InterPro" id="IPR047641">
    <property type="entry name" value="ABC_transpr_MalK/UgpC-like"/>
</dbReference>
<evidence type="ECO:0000256" key="2">
    <source>
        <dbReference type="ARBA" id="ARBA00022741"/>
    </source>
</evidence>
<dbReference type="Gene3D" id="2.40.50.140">
    <property type="entry name" value="Nucleic acid-binding proteins"/>
    <property type="match status" value="1"/>
</dbReference>
<proteinExistence type="predicted"/>
<dbReference type="AlphaFoldDB" id="A0A9D1VU86"/>
<name>A0A9D1VU86_9FIRM</name>
<dbReference type="SMART" id="SM00382">
    <property type="entry name" value="AAA"/>
    <property type="match status" value="1"/>
</dbReference>
<keyword evidence="2" id="KW-0547">Nucleotide-binding</keyword>
<organism evidence="5 6">
    <name type="scientific">Candidatus Borkfalkia faecigallinarum</name>
    <dbReference type="NCBI Taxonomy" id="2838509"/>
    <lineage>
        <taxon>Bacteria</taxon>
        <taxon>Bacillati</taxon>
        <taxon>Bacillota</taxon>
        <taxon>Clostridia</taxon>
        <taxon>Christensenellales</taxon>
        <taxon>Christensenellaceae</taxon>
        <taxon>Candidatus Borkfalkia</taxon>
    </lineage>
</organism>
<dbReference type="GO" id="GO:0016887">
    <property type="term" value="F:ATP hydrolysis activity"/>
    <property type="evidence" value="ECO:0007669"/>
    <property type="project" value="InterPro"/>
</dbReference>
<dbReference type="InterPro" id="IPR003593">
    <property type="entry name" value="AAA+_ATPase"/>
</dbReference>
<dbReference type="GO" id="GO:0008643">
    <property type="term" value="P:carbohydrate transport"/>
    <property type="evidence" value="ECO:0007669"/>
    <property type="project" value="InterPro"/>
</dbReference>
<dbReference type="FunFam" id="3.40.50.300:FF:000042">
    <property type="entry name" value="Maltose/maltodextrin ABC transporter, ATP-binding protein"/>
    <property type="match status" value="1"/>
</dbReference>
<dbReference type="Gene3D" id="3.40.50.300">
    <property type="entry name" value="P-loop containing nucleotide triphosphate hydrolases"/>
    <property type="match status" value="1"/>
</dbReference>
<dbReference type="GO" id="GO:0055052">
    <property type="term" value="C:ATP-binding cassette (ABC) transporter complex, substrate-binding subunit-containing"/>
    <property type="evidence" value="ECO:0007669"/>
    <property type="project" value="TreeGrafter"/>
</dbReference>
<dbReference type="InterPro" id="IPR008995">
    <property type="entry name" value="Mo/tungstate-bd_C_term_dom"/>
</dbReference>
<dbReference type="SUPFAM" id="SSF52540">
    <property type="entry name" value="P-loop containing nucleoside triphosphate hydrolases"/>
    <property type="match status" value="1"/>
</dbReference>
<keyword evidence="1" id="KW-0813">Transport</keyword>
<dbReference type="CDD" id="cd03301">
    <property type="entry name" value="ABC_MalK_N"/>
    <property type="match status" value="1"/>
</dbReference>
<dbReference type="Proteomes" id="UP000824249">
    <property type="component" value="Unassembled WGS sequence"/>
</dbReference>
<comment type="caution">
    <text evidence="5">The sequence shown here is derived from an EMBL/GenBank/DDBJ whole genome shotgun (WGS) entry which is preliminary data.</text>
</comment>
<feature type="domain" description="ABC transporter" evidence="4">
    <location>
        <begin position="4"/>
        <end position="235"/>
    </location>
</feature>
<dbReference type="GO" id="GO:0005524">
    <property type="term" value="F:ATP binding"/>
    <property type="evidence" value="ECO:0007669"/>
    <property type="project" value="UniProtKB-KW"/>
</dbReference>
<dbReference type="PROSITE" id="PS50893">
    <property type="entry name" value="ABC_TRANSPORTER_2"/>
    <property type="match status" value="1"/>
</dbReference>
<dbReference type="SUPFAM" id="SSF50331">
    <property type="entry name" value="MOP-like"/>
    <property type="match status" value="1"/>
</dbReference>
<dbReference type="EMBL" id="DXFD01000052">
    <property type="protein sequence ID" value="HIX46695.1"/>
    <property type="molecule type" value="Genomic_DNA"/>
</dbReference>
<dbReference type="GO" id="GO:0140359">
    <property type="term" value="F:ABC-type transporter activity"/>
    <property type="evidence" value="ECO:0007669"/>
    <property type="project" value="InterPro"/>
</dbReference>
<dbReference type="InterPro" id="IPR012340">
    <property type="entry name" value="NA-bd_OB-fold"/>
</dbReference>
<dbReference type="Gene3D" id="2.40.50.100">
    <property type="match status" value="1"/>
</dbReference>
<reference evidence="5" key="1">
    <citation type="journal article" date="2021" name="PeerJ">
        <title>Extensive microbial diversity within the chicken gut microbiome revealed by metagenomics and culture.</title>
        <authorList>
            <person name="Gilroy R."/>
            <person name="Ravi A."/>
            <person name="Getino M."/>
            <person name="Pursley I."/>
            <person name="Horton D.L."/>
            <person name="Alikhan N.F."/>
            <person name="Baker D."/>
            <person name="Gharbi K."/>
            <person name="Hall N."/>
            <person name="Watson M."/>
            <person name="Adriaenssens E.M."/>
            <person name="Foster-Nyarko E."/>
            <person name="Jarju S."/>
            <person name="Secka A."/>
            <person name="Antonio M."/>
            <person name="Oren A."/>
            <person name="Chaudhuri R.R."/>
            <person name="La Ragione R."/>
            <person name="Hildebrand F."/>
            <person name="Pallen M.J."/>
        </authorList>
    </citation>
    <scope>NUCLEOTIDE SEQUENCE</scope>
    <source>
        <strain evidence="5">26628</strain>
    </source>
</reference>
<evidence type="ECO:0000259" key="4">
    <source>
        <dbReference type="PROSITE" id="PS50893"/>
    </source>
</evidence>
<gene>
    <name evidence="5" type="ORF">H9737_03280</name>
</gene>
<dbReference type="PROSITE" id="PS00211">
    <property type="entry name" value="ABC_TRANSPORTER_1"/>
    <property type="match status" value="1"/>
</dbReference>
<dbReference type="InterPro" id="IPR040582">
    <property type="entry name" value="OB_MalK-like"/>
</dbReference>